<evidence type="ECO:0000259" key="4">
    <source>
        <dbReference type="PROSITE" id="PS50240"/>
    </source>
</evidence>
<dbReference type="InterPro" id="IPR001254">
    <property type="entry name" value="Trypsin_dom"/>
</dbReference>
<dbReference type="Proteomes" id="UP000708208">
    <property type="component" value="Unassembled WGS sequence"/>
</dbReference>
<dbReference type="SMART" id="SM00020">
    <property type="entry name" value="Tryp_SPc"/>
    <property type="match status" value="1"/>
</dbReference>
<evidence type="ECO:0000256" key="2">
    <source>
        <dbReference type="ARBA" id="ARBA00024195"/>
    </source>
</evidence>
<gene>
    <name evidence="5" type="ORF">AFUS01_LOCUS26583</name>
</gene>
<feature type="domain" description="Peptidase S1" evidence="4">
    <location>
        <begin position="57"/>
        <end position="319"/>
    </location>
</feature>
<accession>A0A8J2PAZ9</accession>
<dbReference type="EMBL" id="CAJVCH010356997">
    <property type="protein sequence ID" value="CAG7815937.1"/>
    <property type="molecule type" value="Genomic_DNA"/>
</dbReference>
<dbReference type="GO" id="GO:0004252">
    <property type="term" value="F:serine-type endopeptidase activity"/>
    <property type="evidence" value="ECO:0007669"/>
    <property type="project" value="InterPro"/>
</dbReference>
<organism evidence="5 6">
    <name type="scientific">Allacma fusca</name>
    <dbReference type="NCBI Taxonomy" id="39272"/>
    <lineage>
        <taxon>Eukaryota</taxon>
        <taxon>Metazoa</taxon>
        <taxon>Ecdysozoa</taxon>
        <taxon>Arthropoda</taxon>
        <taxon>Hexapoda</taxon>
        <taxon>Collembola</taxon>
        <taxon>Symphypleona</taxon>
        <taxon>Sminthuridae</taxon>
        <taxon>Allacma</taxon>
    </lineage>
</organism>
<dbReference type="InterPro" id="IPR033116">
    <property type="entry name" value="TRYPSIN_SER"/>
</dbReference>
<evidence type="ECO:0000256" key="1">
    <source>
        <dbReference type="ARBA" id="ARBA00023157"/>
    </source>
</evidence>
<proteinExistence type="inferred from homology"/>
<keyword evidence="6" id="KW-1185">Reference proteome</keyword>
<comment type="similarity">
    <text evidence="2">Belongs to the peptidase S1 family. CLIP subfamily.</text>
</comment>
<dbReference type="PROSITE" id="PS00135">
    <property type="entry name" value="TRYPSIN_SER"/>
    <property type="match status" value="1"/>
</dbReference>
<comment type="caution">
    <text evidence="5">The sequence shown here is derived from an EMBL/GenBank/DDBJ whole genome shotgun (WGS) entry which is preliminary data.</text>
</comment>
<dbReference type="Pfam" id="PF00089">
    <property type="entry name" value="Trypsin"/>
    <property type="match status" value="1"/>
</dbReference>
<keyword evidence="3" id="KW-0720">Serine protease</keyword>
<dbReference type="InterPro" id="IPR018114">
    <property type="entry name" value="TRYPSIN_HIS"/>
</dbReference>
<protein>
    <recommendedName>
        <fullName evidence="4">Peptidase S1 domain-containing protein</fullName>
    </recommendedName>
</protein>
<dbReference type="PROSITE" id="PS00134">
    <property type="entry name" value="TRYPSIN_HIS"/>
    <property type="match status" value="1"/>
</dbReference>
<dbReference type="PROSITE" id="PS50240">
    <property type="entry name" value="TRYPSIN_DOM"/>
    <property type="match status" value="1"/>
</dbReference>
<dbReference type="InterPro" id="IPR051487">
    <property type="entry name" value="Ser/Thr_Proteases_Immune/Dev"/>
</dbReference>
<keyword evidence="3" id="KW-0378">Hydrolase</keyword>
<dbReference type="OrthoDB" id="5565075at2759"/>
<evidence type="ECO:0000313" key="5">
    <source>
        <dbReference type="EMBL" id="CAG7815937.1"/>
    </source>
</evidence>
<name>A0A8J2PAZ9_9HEXA</name>
<dbReference type="PANTHER" id="PTHR24256">
    <property type="entry name" value="TRYPTASE-RELATED"/>
    <property type="match status" value="1"/>
</dbReference>
<reference evidence="5" key="1">
    <citation type="submission" date="2021-06" db="EMBL/GenBank/DDBJ databases">
        <authorList>
            <person name="Hodson N. C."/>
            <person name="Mongue J. A."/>
            <person name="Jaron S. K."/>
        </authorList>
    </citation>
    <scope>NUCLEOTIDE SEQUENCE</scope>
</reference>
<keyword evidence="3" id="KW-0645">Protease</keyword>
<evidence type="ECO:0000256" key="3">
    <source>
        <dbReference type="RuleBase" id="RU363034"/>
    </source>
</evidence>
<sequence length="383" mass="42646">MNNSHTDRDFNPPSHEKRENAKWKFARNFCIVDTNAARLSNTVENFENSQSRGNERIQLGDPVGASKFAGALIVYVNGKYSSPFCTSSLITKNRVLTAAHCFDVSDFKDPRVTFKFVFGLSDIREESINANANNPNVSIIPFTESTDVVHHNYTGSSDLFLNDISIIKLSTPVTAPQAEPITLAKNEYTTNIYDVGWGRKNCTHASVETLRIAKGHVLTQERCNSDLIYSRNGTEFYGSQLCALFTDQSNEMAAVSSGDSGGPLFYAGDAGERIQIGVTSHVVFSGENYDVDWRCTIKLLPQTFTRVSSFQTWIEGLAPEAKFARLYEDKTGKVLGGLRRVLARVSPEDEHSTFLVGFLFFFYIIVEVPVKVTTQAYMYPLGL</sequence>
<dbReference type="GO" id="GO:0006508">
    <property type="term" value="P:proteolysis"/>
    <property type="evidence" value="ECO:0007669"/>
    <property type="project" value="UniProtKB-KW"/>
</dbReference>
<keyword evidence="1" id="KW-1015">Disulfide bond</keyword>
<evidence type="ECO:0000313" key="6">
    <source>
        <dbReference type="Proteomes" id="UP000708208"/>
    </source>
</evidence>
<dbReference type="AlphaFoldDB" id="A0A8J2PAZ9"/>